<dbReference type="NCBIfam" id="TIGR03070">
    <property type="entry name" value="couple_hipB"/>
    <property type="match status" value="1"/>
</dbReference>
<dbReference type="GO" id="GO:0003677">
    <property type="term" value="F:DNA binding"/>
    <property type="evidence" value="ECO:0007669"/>
    <property type="project" value="InterPro"/>
</dbReference>
<dbReference type="STRING" id="448.Lery_2262"/>
<dbReference type="AlphaFoldDB" id="A0A0W0TES9"/>
<comment type="caution">
    <text evidence="2">The sequence shown here is derived from an EMBL/GenBank/DDBJ whole genome shotgun (WGS) entry which is preliminary data.</text>
</comment>
<evidence type="ECO:0000313" key="2">
    <source>
        <dbReference type="EMBL" id="KTC94095.1"/>
    </source>
</evidence>
<dbReference type="RefSeq" id="WP_058527387.1">
    <property type="nucleotide sequence ID" value="NZ_CAAAHY010000006.1"/>
</dbReference>
<accession>A0A0W0TES9</accession>
<dbReference type="EMBL" id="LNYA01000034">
    <property type="protein sequence ID" value="KTC94095.1"/>
    <property type="molecule type" value="Genomic_DNA"/>
</dbReference>
<dbReference type="SMART" id="SM00530">
    <property type="entry name" value="HTH_XRE"/>
    <property type="match status" value="1"/>
</dbReference>
<reference evidence="2 3" key="1">
    <citation type="submission" date="2015-11" db="EMBL/GenBank/DDBJ databases">
        <title>Genomic analysis of 38 Legionella species identifies large and diverse effector repertoires.</title>
        <authorList>
            <person name="Burstein D."/>
            <person name="Amaro F."/>
            <person name="Zusman T."/>
            <person name="Lifshitz Z."/>
            <person name="Cohen O."/>
            <person name="Gilbert J.A."/>
            <person name="Pupko T."/>
            <person name="Shuman H.A."/>
            <person name="Segal G."/>
        </authorList>
    </citation>
    <scope>NUCLEOTIDE SEQUENCE [LARGE SCALE GENOMIC DNA]</scope>
    <source>
        <strain evidence="2 3">SE-32A-C8</strain>
    </source>
</reference>
<proteinExistence type="predicted"/>
<feature type="domain" description="HTH cro/C1-type" evidence="1">
    <location>
        <begin position="12"/>
        <end position="44"/>
    </location>
</feature>
<dbReference type="InterPro" id="IPR001387">
    <property type="entry name" value="Cro/C1-type_HTH"/>
</dbReference>
<dbReference type="CDD" id="cd00093">
    <property type="entry name" value="HTH_XRE"/>
    <property type="match status" value="1"/>
</dbReference>
<dbReference type="Pfam" id="PF12844">
    <property type="entry name" value="HTH_19"/>
    <property type="match status" value="1"/>
</dbReference>
<dbReference type="PATRIC" id="fig|448.7.peg.2379"/>
<dbReference type="PROSITE" id="PS50943">
    <property type="entry name" value="HTH_CROC1"/>
    <property type="match status" value="1"/>
</dbReference>
<name>A0A0W0TES9_LEGER</name>
<dbReference type="InterPro" id="IPR017507">
    <property type="entry name" value="Tscrpt_reg_HipB-like"/>
</dbReference>
<dbReference type="InterPro" id="IPR010982">
    <property type="entry name" value="Lambda_DNA-bd_dom_sf"/>
</dbReference>
<evidence type="ECO:0000259" key="1">
    <source>
        <dbReference type="PROSITE" id="PS50943"/>
    </source>
</evidence>
<dbReference type="Gene3D" id="1.10.260.40">
    <property type="entry name" value="lambda repressor-like DNA-binding domains"/>
    <property type="match status" value="1"/>
</dbReference>
<sequence length="75" mass="8328">MIHTSKDIGDVIQHVRKKLGLTQKDVALTAGTGIRFIVELEKGKPTCEIGKVLQVLQILGIQCHLMIPKEMDYAD</sequence>
<dbReference type="SUPFAM" id="SSF47413">
    <property type="entry name" value="lambda repressor-like DNA-binding domains"/>
    <property type="match status" value="1"/>
</dbReference>
<gene>
    <name evidence="2" type="ORF">Lery_2262</name>
</gene>
<organism evidence="2 3">
    <name type="scientific">Legionella erythra</name>
    <dbReference type="NCBI Taxonomy" id="448"/>
    <lineage>
        <taxon>Bacteria</taxon>
        <taxon>Pseudomonadati</taxon>
        <taxon>Pseudomonadota</taxon>
        <taxon>Gammaproteobacteria</taxon>
        <taxon>Legionellales</taxon>
        <taxon>Legionellaceae</taxon>
        <taxon>Legionella</taxon>
    </lineage>
</organism>
<keyword evidence="3" id="KW-1185">Reference proteome</keyword>
<dbReference type="Proteomes" id="UP000054773">
    <property type="component" value="Unassembled WGS sequence"/>
</dbReference>
<dbReference type="OrthoDB" id="9156632at2"/>
<evidence type="ECO:0000313" key="3">
    <source>
        <dbReference type="Proteomes" id="UP000054773"/>
    </source>
</evidence>
<protein>
    <submittedName>
        <fullName evidence="2">Transcriptional regulator</fullName>
    </submittedName>
</protein>